<dbReference type="PANTHER" id="PTHR33337:SF40">
    <property type="entry name" value="CENP-V_GFA DOMAIN-CONTAINING PROTEIN-RELATED"/>
    <property type="match status" value="1"/>
</dbReference>
<name>A0A9X1AJ36_9SPHN</name>
<feature type="domain" description="CENP-V/GFA" evidence="5">
    <location>
        <begin position="27"/>
        <end position="139"/>
    </location>
</feature>
<dbReference type="AlphaFoldDB" id="A0A9X1AJ36"/>
<keyword evidence="2" id="KW-0479">Metal-binding</keyword>
<keyword evidence="7" id="KW-1185">Reference proteome</keyword>
<sequence length="159" mass="17651">MTGKMGVDGWRIRTISLDQELVMAKKYTAKCACGAVKFAFDTDPTFIADCYCKDCQKASGGVMATFFGVPEDDFTLISGAPTSFRYVAESGKTLERNFCPACGARLFTSNLETFPGTIFVMLGSLDEPDLIRPMLEMFTKRRHGWIKPQDLPQFASMPE</sequence>
<keyword evidence="3" id="KW-0862">Zinc</keyword>
<dbReference type="GO" id="GO:0046872">
    <property type="term" value="F:metal ion binding"/>
    <property type="evidence" value="ECO:0007669"/>
    <property type="project" value="UniProtKB-KW"/>
</dbReference>
<protein>
    <submittedName>
        <fullName evidence="6">GFA family protein</fullName>
    </submittedName>
</protein>
<dbReference type="Gene3D" id="3.90.1590.10">
    <property type="entry name" value="glutathione-dependent formaldehyde- activating enzyme (gfa)"/>
    <property type="match status" value="1"/>
</dbReference>
<dbReference type="Proteomes" id="UP001138757">
    <property type="component" value="Unassembled WGS sequence"/>
</dbReference>
<accession>A0A9X1AJ36</accession>
<organism evidence="6 7">
    <name type="scientific">Sphingobium nicotianae</name>
    <dbReference type="NCBI Taxonomy" id="2782607"/>
    <lineage>
        <taxon>Bacteria</taxon>
        <taxon>Pseudomonadati</taxon>
        <taxon>Pseudomonadota</taxon>
        <taxon>Alphaproteobacteria</taxon>
        <taxon>Sphingomonadales</taxon>
        <taxon>Sphingomonadaceae</taxon>
        <taxon>Sphingobium</taxon>
    </lineage>
</organism>
<dbReference type="InterPro" id="IPR011057">
    <property type="entry name" value="Mss4-like_sf"/>
</dbReference>
<evidence type="ECO:0000313" key="7">
    <source>
        <dbReference type="Proteomes" id="UP001138757"/>
    </source>
</evidence>
<dbReference type="GO" id="GO:0016846">
    <property type="term" value="F:carbon-sulfur lyase activity"/>
    <property type="evidence" value="ECO:0007669"/>
    <property type="project" value="InterPro"/>
</dbReference>
<evidence type="ECO:0000256" key="3">
    <source>
        <dbReference type="ARBA" id="ARBA00022833"/>
    </source>
</evidence>
<evidence type="ECO:0000313" key="6">
    <source>
        <dbReference type="EMBL" id="MBT2185759.1"/>
    </source>
</evidence>
<evidence type="ECO:0000256" key="4">
    <source>
        <dbReference type="ARBA" id="ARBA00023239"/>
    </source>
</evidence>
<proteinExistence type="inferred from homology"/>
<keyword evidence="4" id="KW-0456">Lyase</keyword>
<comment type="similarity">
    <text evidence="1">Belongs to the Gfa family.</text>
</comment>
<evidence type="ECO:0000256" key="1">
    <source>
        <dbReference type="ARBA" id="ARBA00005495"/>
    </source>
</evidence>
<dbReference type="PROSITE" id="PS51891">
    <property type="entry name" value="CENP_V_GFA"/>
    <property type="match status" value="1"/>
</dbReference>
<reference evidence="6" key="1">
    <citation type="submission" date="2021-05" db="EMBL/GenBank/DDBJ databases">
        <title>Genome of Sphingobium sp. strain.</title>
        <authorList>
            <person name="Fan R."/>
        </authorList>
    </citation>
    <scope>NUCLEOTIDE SEQUENCE</scope>
    <source>
        <strain evidence="6">H33</strain>
    </source>
</reference>
<dbReference type="RefSeq" id="WP_214621484.1">
    <property type="nucleotide sequence ID" value="NZ_JAHGAW010000001.1"/>
</dbReference>
<evidence type="ECO:0000259" key="5">
    <source>
        <dbReference type="PROSITE" id="PS51891"/>
    </source>
</evidence>
<gene>
    <name evidence="6" type="ORF">KK488_02235</name>
</gene>
<dbReference type="EMBL" id="JAHGAW010000001">
    <property type="protein sequence ID" value="MBT2185759.1"/>
    <property type="molecule type" value="Genomic_DNA"/>
</dbReference>
<dbReference type="PANTHER" id="PTHR33337">
    <property type="entry name" value="GFA DOMAIN-CONTAINING PROTEIN"/>
    <property type="match status" value="1"/>
</dbReference>
<dbReference type="InterPro" id="IPR006913">
    <property type="entry name" value="CENP-V/GFA"/>
</dbReference>
<dbReference type="Pfam" id="PF04828">
    <property type="entry name" value="GFA"/>
    <property type="match status" value="1"/>
</dbReference>
<comment type="caution">
    <text evidence="6">The sequence shown here is derived from an EMBL/GenBank/DDBJ whole genome shotgun (WGS) entry which is preliminary data.</text>
</comment>
<evidence type="ECO:0000256" key="2">
    <source>
        <dbReference type="ARBA" id="ARBA00022723"/>
    </source>
</evidence>
<dbReference type="SUPFAM" id="SSF51316">
    <property type="entry name" value="Mss4-like"/>
    <property type="match status" value="1"/>
</dbReference>